<dbReference type="Gene3D" id="3.20.20.140">
    <property type="entry name" value="Metal-dependent hydrolases"/>
    <property type="match status" value="1"/>
</dbReference>
<dbReference type="Gene3D" id="2.30.40.10">
    <property type="entry name" value="Urease, subunit C, domain 1"/>
    <property type="match status" value="1"/>
</dbReference>
<sequence>MQELARTWTKELNLDGKIVVPGFIDSHVHFIPGGLENSRGFVLFLLFFSNTSVGQLRKLSVSDLVAHVWYWKGTWNLIFQSHNQPREDHLTRSVRTQNPVAGREECEAHAPANYFRQLLHTRHVGACVTSESDQIFIYNIVSIFPVRFCGLLFNRPQLG</sequence>
<dbReference type="EMBL" id="CP133619">
    <property type="protein sequence ID" value="WMV40828.1"/>
    <property type="molecule type" value="Genomic_DNA"/>
</dbReference>
<evidence type="ECO:0000313" key="2">
    <source>
        <dbReference type="Proteomes" id="UP001234989"/>
    </source>
</evidence>
<dbReference type="InterPro" id="IPR011059">
    <property type="entry name" value="Metal-dep_hydrolase_composite"/>
</dbReference>
<organism evidence="1 2">
    <name type="scientific">Solanum verrucosum</name>
    <dbReference type="NCBI Taxonomy" id="315347"/>
    <lineage>
        <taxon>Eukaryota</taxon>
        <taxon>Viridiplantae</taxon>
        <taxon>Streptophyta</taxon>
        <taxon>Embryophyta</taxon>
        <taxon>Tracheophyta</taxon>
        <taxon>Spermatophyta</taxon>
        <taxon>Magnoliopsida</taxon>
        <taxon>eudicotyledons</taxon>
        <taxon>Gunneridae</taxon>
        <taxon>Pentapetalae</taxon>
        <taxon>asterids</taxon>
        <taxon>lamiids</taxon>
        <taxon>Solanales</taxon>
        <taxon>Solanaceae</taxon>
        <taxon>Solanoideae</taxon>
        <taxon>Solaneae</taxon>
        <taxon>Solanum</taxon>
    </lineage>
</organism>
<gene>
    <name evidence="1" type="ORF">MTR67_034213</name>
</gene>
<reference evidence="1" key="1">
    <citation type="submission" date="2023-08" db="EMBL/GenBank/DDBJ databases">
        <title>A de novo genome assembly of Solanum verrucosum Schlechtendal, a Mexican diploid species geographically isolated from the other diploid A-genome species in potato relatives.</title>
        <authorList>
            <person name="Hosaka K."/>
        </authorList>
    </citation>
    <scope>NUCLEOTIDE SEQUENCE</scope>
    <source>
        <tissue evidence="1">Young leaves</tissue>
    </source>
</reference>
<dbReference type="GO" id="GO:0016810">
    <property type="term" value="F:hydrolase activity, acting on carbon-nitrogen (but not peptide) bonds"/>
    <property type="evidence" value="ECO:0007669"/>
    <property type="project" value="InterPro"/>
</dbReference>
<evidence type="ECO:0000313" key="1">
    <source>
        <dbReference type="EMBL" id="WMV40828.1"/>
    </source>
</evidence>
<proteinExistence type="predicted"/>
<accession>A0AAF0U7U5</accession>
<protein>
    <submittedName>
        <fullName evidence="1">Uncharacterized protein</fullName>
    </submittedName>
</protein>
<dbReference type="Proteomes" id="UP001234989">
    <property type="component" value="Chromosome 8"/>
</dbReference>
<dbReference type="AlphaFoldDB" id="A0AAF0U7U5"/>
<dbReference type="Gene3D" id="3.10.310.70">
    <property type="match status" value="1"/>
</dbReference>
<name>A0AAF0U7U5_SOLVR</name>
<keyword evidence="2" id="KW-1185">Reference proteome</keyword>